<dbReference type="PRINTS" id="PR00131">
    <property type="entry name" value="GLHYDRLASE1"/>
</dbReference>
<evidence type="ECO:0000313" key="14">
    <source>
        <dbReference type="Proteomes" id="UP000621436"/>
    </source>
</evidence>
<dbReference type="PROSITE" id="PS00572">
    <property type="entry name" value="GLYCOSYL_HYDROL_F1_1"/>
    <property type="match status" value="1"/>
</dbReference>
<dbReference type="RefSeq" id="WP_270452556.1">
    <property type="nucleotide sequence ID" value="NZ_JADPIE010000001.1"/>
</dbReference>
<sequence>MTEYNFPDVFIFGAATSSYQIEGAWDKDGKGESIWDRFSHQEGNVLNGDTGDQACDHYNRFKEDIALMKELNLDSYRFSISWPRIFPEGHGKVNQAGLDFYKELVDELLKAGIEPAITLYHWDLPQAIQEEGGWENRKTTDYFVEYAELLFYELGDKVKSWITHNEPWVASFLGNYFGEHAPGKNDLSAAIQVAHNIMLSHGKVVKKYREMDLDGEIGITLDLHEINPVSQSKSDIEAAELEEEFSNRWFLDPIFKAKYPDKLMNKFKDNFNLEFIDEGDMEIINQEIDFLGINYYTRHVIEADKSNNIFDYKHVKMIGNPHTEMGWEVYPDGLYNLLINLKEEYTDKPIYITENGRASDDKVDEYGRVNDKDRIDYYASHLKAVERAIKSGVPVAGYYAWSLMDNFEWAWGYTRRFGLIYVDFETKKRILKDSAKWYRQLIK</sequence>
<keyword evidence="5" id="KW-0136">Cellulose degradation</keyword>
<evidence type="ECO:0000256" key="7">
    <source>
        <dbReference type="ARBA" id="ARBA00023295"/>
    </source>
</evidence>
<dbReference type="NCBIfam" id="TIGR03356">
    <property type="entry name" value="BGL"/>
    <property type="match status" value="1"/>
</dbReference>
<evidence type="ECO:0000256" key="10">
    <source>
        <dbReference type="PIRSR" id="PIRSR617736-2"/>
    </source>
</evidence>
<evidence type="ECO:0000256" key="1">
    <source>
        <dbReference type="ARBA" id="ARBA00000448"/>
    </source>
</evidence>
<name>A0A931F9E1_9FIRM</name>
<dbReference type="EMBL" id="JADPIE010000001">
    <property type="protein sequence ID" value="MBF8435867.1"/>
    <property type="molecule type" value="Genomic_DNA"/>
</dbReference>
<dbReference type="InterPro" id="IPR017736">
    <property type="entry name" value="Glyco_hydro_1_beta-glucosidase"/>
</dbReference>
<dbReference type="PROSITE" id="PS00653">
    <property type="entry name" value="GLYCOSYL_HYDROL_F1_2"/>
    <property type="match status" value="1"/>
</dbReference>
<comment type="catalytic activity">
    <reaction evidence="1 12">
        <text>Hydrolysis of terminal, non-reducing beta-D-glucosyl residues with release of beta-D-glucose.</text>
        <dbReference type="EC" id="3.2.1.21"/>
    </reaction>
</comment>
<protein>
    <recommendedName>
        <fullName evidence="3 12">Beta-glucosidase</fullName>
        <ecNumber evidence="3 12">3.2.1.21</ecNumber>
    </recommendedName>
</protein>
<proteinExistence type="inferred from homology"/>
<evidence type="ECO:0000256" key="3">
    <source>
        <dbReference type="ARBA" id="ARBA00012744"/>
    </source>
</evidence>
<dbReference type="InterPro" id="IPR017853">
    <property type="entry name" value="GH"/>
</dbReference>
<dbReference type="InterPro" id="IPR018120">
    <property type="entry name" value="Glyco_hydro_1_AS"/>
</dbReference>
<keyword evidence="8" id="KW-0624">Polysaccharide degradation</keyword>
<evidence type="ECO:0000256" key="5">
    <source>
        <dbReference type="ARBA" id="ARBA00023001"/>
    </source>
</evidence>
<dbReference type="Gene3D" id="3.20.20.80">
    <property type="entry name" value="Glycosidases"/>
    <property type="match status" value="1"/>
</dbReference>
<dbReference type="SUPFAM" id="SSF51445">
    <property type="entry name" value="(Trans)glycosidases"/>
    <property type="match status" value="1"/>
</dbReference>
<feature type="active site" description="Nucleophile" evidence="9 11">
    <location>
        <position position="354"/>
    </location>
</feature>
<dbReference type="EC" id="3.2.1.21" evidence="3 12"/>
<keyword evidence="4 12" id="KW-0378">Hydrolase</keyword>
<evidence type="ECO:0000256" key="2">
    <source>
        <dbReference type="ARBA" id="ARBA00010838"/>
    </source>
</evidence>
<comment type="similarity">
    <text evidence="2 12">Belongs to the glycosyl hydrolase 1 family.</text>
</comment>
<comment type="caution">
    <text evidence="13">The sequence shown here is derived from an EMBL/GenBank/DDBJ whole genome shotgun (WGS) entry which is preliminary data.</text>
</comment>
<dbReference type="GO" id="GO:0005829">
    <property type="term" value="C:cytosol"/>
    <property type="evidence" value="ECO:0007669"/>
    <property type="project" value="TreeGrafter"/>
</dbReference>
<evidence type="ECO:0000256" key="9">
    <source>
        <dbReference type="PIRSR" id="PIRSR617736-1"/>
    </source>
</evidence>
<reference evidence="13" key="1">
    <citation type="submission" date="2020-11" db="EMBL/GenBank/DDBJ databases">
        <title>Halonatronomonas betainensis gen. nov., sp. nov. a novel haloalkaliphilic representative of the family Halanaerobiacae capable of betaine degradation.</title>
        <authorList>
            <person name="Boltyanskaya Y."/>
            <person name="Kevbrin V."/>
            <person name="Detkova E."/>
            <person name="Grouzdev D.S."/>
            <person name="Koziaeva V."/>
            <person name="Zhilina T."/>
        </authorList>
    </citation>
    <scope>NUCLEOTIDE SEQUENCE</scope>
    <source>
        <strain evidence="13">Z-7014</strain>
    </source>
</reference>
<evidence type="ECO:0000313" key="13">
    <source>
        <dbReference type="EMBL" id="MBF8435867.1"/>
    </source>
</evidence>
<feature type="binding site" evidence="10">
    <location>
        <begin position="408"/>
        <end position="409"/>
    </location>
    <ligand>
        <name>substrate</name>
    </ligand>
</feature>
<feature type="binding site" evidence="10">
    <location>
        <position position="20"/>
    </location>
    <ligand>
        <name>substrate</name>
    </ligand>
</feature>
<evidence type="ECO:0000256" key="11">
    <source>
        <dbReference type="PROSITE-ProRule" id="PRU10055"/>
    </source>
</evidence>
<keyword evidence="7 12" id="KW-0326">Glycosidase</keyword>
<dbReference type="PANTHER" id="PTHR10353">
    <property type="entry name" value="GLYCOSYL HYDROLASE"/>
    <property type="match status" value="1"/>
</dbReference>
<keyword evidence="14" id="KW-1185">Reference proteome</keyword>
<dbReference type="GO" id="GO:0008422">
    <property type="term" value="F:beta-glucosidase activity"/>
    <property type="evidence" value="ECO:0007669"/>
    <property type="project" value="UniProtKB-EC"/>
</dbReference>
<gene>
    <name evidence="13" type="ORF">I0Q91_02135</name>
</gene>
<accession>A0A931F9E1</accession>
<organism evidence="13 14">
    <name type="scientific">Halonatronomonas betaini</name>
    <dbReference type="NCBI Taxonomy" id="2778430"/>
    <lineage>
        <taxon>Bacteria</taxon>
        <taxon>Bacillati</taxon>
        <taxon>Bacillota</taxon>
        <taxon>Clostridia</taxon>
        <taxon>Halanaerobiales</taxon>
        <taxon>Halarsenatibacteraceae</taxon>
        <taxon>Halonatronomonas</taxon>
    </lineage>
</organism>
<evidence type="ECO:0000256" key="6">
    <source>
        <dbReference type="ARBA" id="ARBA00023277"/>
    </source>
</evidence>
<dbReference type="GO" id="GO:0030245">
    <property type="term" value="P:cellulose catabolic process"/>
    <property type="evidence" value="ECO:0007669"/>
    <property type="project" value="UniProtKB-KW"/>
</dbReference>
<dbReference type="AlphaFoldDB" id="A0A931F9E1"/>
<dbReference type="Proteomes" id="UP000621436">
    <property type="component" value="Unassembled WGS sequence"/>
</dbReference>
<evidence type="ECO:0000256" key="8">
    <source>
        <dbReference type="ARBA" id="ARBA00023326"/>
    </source>
</evidence>
<dbReference type="Pfam" id="PF00232">
    <property type="entry name" value="Glyco_hydro_1"/>
    <property type="match status" value="1"/>
</dbReference>
<feature type="binding site" evidence="10">
    <location>
        <position position="401"/>
    </location>
    <ligand>
        <name>substrate</name>
    </ligand>
</feature>
<dbReference type="InterPro" id="IPR001360">
    <property type="entry name" value="Glyco_hydro_1"/>
</dbReference>
<feature type="binding site" evidence="10">
    <location>
        <position position="165"/>
    </location>
    <ligand>
        <name>substrate</name>
    </ligand>
</feature>
<evidence type="ECO:0000256" key="12">
    <source>
        <dbReference type="RuleBase" id="RU361175"/>
    </source>
</evidence>
<dbReference type="FunFam" id="3.20.20.80:FF:000004">
    <property type="entry name" value="Beta-glucosidase 6-phospho-beta-glucosidase"/>
    <property type="match status" value="1"/>
</dbReference>
<feature type="binding site" evidence="10">
    <location>
        <position position="121"/>
    </location>
    <ligand>
        <name>substrate</name>
    </ligand>
</feature>
<evidence type="ECO:0000256" key="4">
    <source>
        <dbReference type="ARBA" id="ARBA00022801"/>
    </source>
</evidence>
<dbReference type="InterPro" id="IPR033132">
    <property type="entry name" value="GH_1_N_CS"/>
</dbReference>
<dbReference type="PANTHER" id="PTHR10353:SF36">
    <property type="entry name" value="LP05116P"/>
    <property type="match status" value="1"/>
</dbReference>
<feature type="binding site" evidence="10">
    <location>
        <position position="296"/>
    </location>
    <ligand>
        <name>substrate</name>
    </ligand>
</feature>
<feature type="active site" description="Proton donor" evidence="9">
    <location>
        <position position="166"/>
    </location>
</feature>
<keyword evidence="6" id="KW-0119">Carbohydrate metabolism</keyword>